<evidence type="ECO:0000256" key="5">
    <source>
        <dbReference type="RuleBase" id="RU004404"/>
    </source>
</evidence>
<dbReference type="Pfam" id="PF03572">
    <property type="entry name" value="Peptidase_S41"/>
    <property type="match status" value="1"/>
</dbReference>
<name>A0A363UKQ2_9GAMM</name>
<gene>
    <name evidence="9" type="ORF">DEH80_09260</name>
</gene>
<reference evidence="9 10" key="1">
    <citation type="submission" date="2018-05" db="EMBL/GenBank/DDBJ databases">
        <title>Abyssibacter profundi OUC007T gen. nov., sp. nov, a marine bacterium isolated from seawater of the Mariana Trench.</title>
        <authorList>
            <person name="Zhou S."/>
        </authorList>
    </citation>
    <scope>NUCLEOTIDE SEQUENCE [LARGE SCALE GENOMIC DNA]</scope>
    <source>
        <strain evidence="9 10">OUC007</strain>
    </source>
</reference>
<sequence>MTNPVKAALLLSTGAALGMLLTLSQGVFAGRETTSELPLSELQTFVEILNRVQQDYVEQVDDDTLLESAIRGMLSGLDPHSAYLDADEFKDITISTSGKFGGLGIEVQGQNGFVRVIAPIDDTPAQRAGVEAGDLIIKVNEKPVKGLTLTESVRLMRGEPGTKVTLEVLREGESQPLQIDIVRDIIEVRSVRSRMLEPGYGYLRISTFTGGTGRLLEEELQKLRERNEGALRGLVLDLRTNPGGVLNAAVDVSDAFLGKGKIVSIKGRSDQANRIFNATPGDLLDGAPVVVLINEASASASEIVAGALQDHHRAVLVGAKTFGKGSVQTIVPLKNDAAIKLTTARYYTPSGRSIQAEGIDPDIVLERVKVEKRDGPRAITEADLAGRLDNDQDSDETADDNAIESDPNLAENDFGLFEALNILKGLSILEQARR</sequence>
<dbReference type="GO" id="GO:0008236">
    <property type="term" value="F:serine-type peptidase activity"/>
    <property type="evidence" value="ECO:0007669"/>
    <property type="project" value="UniProtKB-KW"/>
</dbReference>
<feature type="signal peptide" evidence="7">
    <location>
        <begin position="1"/>
        <end position="29"/>
    </location>
</feature>
<organism evidence="9 10">
    <name type="scientific">Abyssibacter profundi</name>
    <dbReference type="NCBI Taxonomy" id="2182787"/>
    <lineage>
        <taxon>Bacteria</taxon>
        <taxon>Pseudomonadati</taxon>
        <taxon>Pseudomonadota</taxon>
        <taxon>Gammaproteobacteria</taxon>
        <taxon>Chromatiales</taxon>
        <taxon>Oceanococcaceae</taxon>
        <taxon>Abyssibacter</taxon>
    </lineage>
</organism>
<dbReference type="Pfam" id="PF13180">
    <property type="entry name" value="PDZ_2"/>
    <property type="match status" value="1"/>
</dbReference>
<dbReference type="GO" id="GO:0007165">
    <property type="term" value="P:signal transduction"/>
    <property type="evidence" value="ECO:0007669"/>
    <property type="project" value="TreeGrafter"/>
</dbReference>
<dbReference type="SMART" id="SM00228">
    <property type="entry name" value="PDZ"/>
    <property type="match status" value="1"/>
</dbReference>
<dbReference type="GO" id="GO:0030288">
    <property type="term" value="C:outer membrane-bounded periplasmic space"/>
    <property type="evidence" value="ECO:0007669"/>
    <property type="project" value="TreeGrafter"/>
</dbReference>
<evidence type="ECO:0000259" key="8">
    <source>
        <dbReference type="PROSITE" id="PS50106"/>
    </source>
</evidence>
<dbReference type="CDD" id="cd06782">
    <property type="entry name" value="cpPDZ_CPP-like"/>
    <property type="match status" value="1"/>
</dbReference>
<dbReference type="FunFam" id="2.30.42.10:FF:000063">
    <property type="entry name" value="Peptidase, S41 family"/>
    <property type="match status" value="1"/>
</dbReference>
<dbReference type="GO" id="GO:0004175">
    <property type="term" value="F:endopeptidase activity"/>
    <property type="evidence" value="ECO:0007669"/>
    <property type="project" value="TreeGrafter"/>
</dbReference>
<feature type="chain" id="PRO_5017008690" evidence="7">
    <location>
        <begin position="30"/>
        <end position="434"/>
    </location>
</feature>
<comment type="similarity">
    <text evidence="1 5">Belongs to the peptidase S41A family.</text>
</comment>
<dbReference type="InterPro" id="IPR036034">
    <property type="entry name" value="PDZ_sf"/>
</dbReference>
<keyword evidence="4 5" id="KW-0720">Serine protease</keyword>
<accession>A0A363UKQ2</accession>
<dbReference type="InterPro" id="IPR029045">
    <property type="entry name" value="ClpP/crotonase-like_dom_sf"/>
</dbReference>
<feature type="domain" description="PDZ" evidence="8">
    <location>
        <begin position="91"/>
        <end position="157"/>
    </location>
</feature>
<dbReference type="PANTHER" id="PTHR32060:SF30">
    <property type="entry name" value="CARBOXY-TERMINAL PROCESSING PROTEASE CTPA"/>
    <property type="match status" value="1"/>
</dbReference>
<evidence type="ECO:0000256" key="6">
    <source>
        <dbReference type="SAM" id="MobiDB-lite"/>
    </source>
</evidence>
<comment type="caution">
    <text evidence="9">The sequence shown here is derived from an EMBL/GenBank/DDBJ whole genome shotgun (WGS) entry which is preliminary data.</text>
</comment>
<dbReference type="SUPFAM" id="SSF52096">
    <property type="entry name" value="ClpP/crotonase"/>
    <property type="match status" value="1"/>
</dbReference>
<evidence type="ECO:0000256" key="7">
    <source>
        <dbReference type="SAM" id="SignalP"/>
    </source>
</evidence>
<protein>
    <submittedName>
        <fullName evidence="9">Peptidase S41</fullName>
    </submittedName>
</protein>
<dbReference type="InterPro" id="IPR005151">
    <property type="entry name" value="Tail-specific_protease"/>
</dbReference>
<evidence type="ECO:0000256" key="1">
    <source>
        <dbReference type="ARBA" id="ARBA00009179"/>
    </source>
</evidence>
<dbReference type="InterPro" id="IPR004447">
    <property type="entry name" value="Peptidase_S41A"/>
</dbReference>
<dbReference type="InterPro" id="IPR001478">
    <property type="entry name" value="PDZ"/>
</dbReference>
<dbReference type="RefSeq" id="WP_109720213.1">
    <property type="nucleotide sequence ID" value="NZ_QEQK01000007.1"/>
</dbReference>
<dbReference type="CDD" id="cd07560">
    <property type="entry name" value="Peptidase_S41_CPP"/>
    <property type="match status" value="1"/>
</dbReference>
<proteinExistence type="inferred from homology"/>
<dbReference type="FunFam" id="3.90.226.10:FF:000029">
    <property type="entry name" value="Peptidase, S41 family"/>
    <property type="match status" value="1"/>
</dbReference>
<evidence type="ECO:0000256" key="3">
    <source>
        <dbReference type="ARBA" id="ARBA00022801"/>
    </source>
</evidence>
<dbReference type="SUPFAM" id="SSF50156">
    <property type="entry name" value="PDZ domain-like"/>
    <property type="match status" value="1"/>
</dbReference>
<dbReference type="EMBL" id="QEQK01000007">
    <property type="protein sequence ID" value="PWN55998.1"/>
    <property type="molecule type" value="Genomic_DNA"/>
</dbReference>
<dbReference type="Pfam" id="PF22694">
    <property type="entry name" value="CtpB_N-like"/>
    <property type="match status" value="1"/>
</dbReference>
<evidence type="ECO:0000313" key="9">
    <source>
        <dbReference type="EMBL" id="PWN55998.1"/>
    </source>
</evidence>
<dbReference type="Gene3D" id="2.30.42.10">
    <property type="match status" value="1"/>
</dbReference>
<evidence type="ECO:0000313" key="10">
    <source>
        <dbReference type="Proteomes" id="UP000251800"/>
    </source>
</evidence>
<evidence type="ECO:0000256" key="4">
    <source>
        <dbReference type="ARBA" id="ARBA00022825"/>
    </source>
</evidence>
<dbReference type="OrthoDB" id="9812068at2"/>
<keyword evidence="10" id="KW-1185">Reference proteome</keyword>
<dbReference type="InterPro" id="IPR055210">
    <property type="entry name" value="CtpA/B_N"/>
</dbReference>
<dbReference type="Gene3D" id="3.30.750.44">
    <property type="match status" value="1"/>
</dbReference>
<keyword evidence="3 5" id="KW-0378">Hydrolase</keyword>
<dbReference type="NCBIfam" id="TIGR00225">
    <property type="entry name" value="prc"/>
    <property type="match status" value="1"/>
</dbReference>
<dbReference type="SMART" id="SM00245">
    <property type="entry name" value="TSPc"/>
    <property type="match status" value="1"/>
</dbReference>
<dbReference type="Gene3D" id="3.90.226.10">
    <property type="entry name" value="2-enoyl-CoA Hydratase, Chain A, domain 1"/>
    <property type="match status" value="1"/>
</dbReference>
<feature type="compositionally biased region" description="Acidic residues" evidence="6">
    <location>
        <begin position="391"/>
        <end position="403"/>
    </location>
</feature>
<dbReference type="GO" id="GO:0006508">
    <property type="term" value="P:proteolysis"/>
    <property type="evidence" value="ECO:0007669"/>
    <property type="project" value="UniProtKB-KW"/>
</dbReference>
<keyword evidence="7" id="KW-0732">Signal</keyword>
<dbReference type="PANTHER" id="PTHR32060">
    <property type="entry name" value="TAIL-SPECIFIC PROTEASE"/>
    <property type="match status" value="1"/>
</dbReference>
<feature type="region of interest" description="Disordered" evidence="6">
    <location>
        <begin position="384"/>
        <end position="407"/>
    </location>
</feature>
<evidence type="ECO:0000256" key="2">
    <source>
        <dbReference type="ARBA" id="ARBA00022670"/>
    </source>
</evidence>
<keyword evidence="2 5" id="KW-0645">Protease</keyword>
<dbReference type="PROSITE" id="PS50106">
    <property type="entry name" value="PDZ"/>
    <property type="match status" value="1"/>
</dbReference>
<dbReference type="AlphaFoldDB" id="A0A363UKQ2"/>
<dbReference type="Proteomes" id="UP000251800">
    <property type="component" value="Unassembled WGS sequence"/>
</dbReference>